<evidence type="ECO:0000256" key="7">
    <source>
        <dbReference type="PROSITE-ProRule" id="PRU00723"/>
    </source>
</evidence>
<evidence type="ECO:0000256" key="2">
    <source>
        <dbReference type="ARBA" id="ARBA00022771"/>
    </source>
</evidence>
<keyword evidence="1 7" id="KW-0479">Metal-binding</keyword>
<evidence type="ECO:0000313" key="12">
    <source>
        <dbReference type="Proteomes" id="UP000636709"/>
    </source>
</evidence>
<comment type="caution">
    <text evidence="11">The sequence shown here is derived from an EMBL/GenBank/DDBJ whole genome shotgun (WGS) entry which is preliminary data.</text>
</comment>
<dbReference type="SMART" id="SM00360">
    <property type="entry name" value="RRM"/>
    <property type="match status" value="1"/>
</dbReference>
<dbReference type="PROSITE" id="PS50103">
    <property type="entry name" value="ZF_C3H1"/>
    <property type="match status" value="1"/>
</dbReference>
<keyword evidence="4 6" id="KW-0694">RNA-binding</keyword>
<evidence type="ECO:0000259" key="9">
    <source>
        <dbReference type="PROSITE" id="PS50102"/>
    </source>
</evidence>
<keyword evidence="2 7" id="KW-0863">Zinc-finger</keyword>
<dbReference type="PROSITE" id="PS50102">
    <property type="entry name" value="RRM"/>
    <property type="match status" value="1"/>
</dbReference>
<gene>
    <name evidence="11" type="ORF">HU200_051745</name>
</gene>
<evidence type="ECO:0000256" key="3">
    <source>
        <dbReference type="ARBA" id="ARBA00022833"/>
    </source>
</evidence>
<reference evidence="11" key="1">
    <citation type="submission" date="2020-07" db="EMBL/GenBank/DDBJ databases">
        <title>Genome sequence and genetic diversity analysis of an under-domesticated orphan crop, white fonio (Digitaria exilis).</title>
        <authorList>
            <person name="Bennetzen J.L."/>
            <person name="Chen S."/>
            <person name="Ma X."/>
            <person name="Wang X."/>
            <person name="Yssel A.E.J."/>
            <person name="Chaluvadi S.R."/>
            <person name="Johnson M."/>
            <person name="Gangashetty P."/>
            <person name="Hamidou F."/>
            <person name="Sanogo M.D."/>
            <person name="Zwaenepoel A."/>
            <person name="Wallace J."/>
            <person name="Van De Peer Y."/>
            <person name="Van Deynze A."/>
        </authorList>
    </citation>
    <scope>NUCLEOTIDE SEQUENCE</scope>
    <source>
        <tissue evidence="11">Leaves</tissue>
    </source>
</reference>
<feature type="zinc finger region" description="C3H1-type" evidence="7">
    <location>
        <begin position="347"/>
        <end position="374"/>
    </location>
</feature>
<dbReference type="Gene3D" id="4.10.1000.10">
    <property type="entry name" value="Zinc finger, CCCH-type"/>
    <property type="match status" value="1"/>
</dbReference>
<dbReference type="EMBL" id="JACEFO010002272">
    <property type="protein sequence ID" value="KAF8669396.1"/>
    <property type="molecule type" value="Genomic_DNA"/>
</dbReference>
<keyword evidence="12" id="KW-1185">Reference proteome</keyword>
<feature type="domain" description="C3H1-type" evidence="10">
    <location>
        <begin position="347"/>
        <end position="374"/>
    </location>
</feature>
<dbReference type="InterPro" id="IPR035979">
    <property type="entry name" value="RBD_domain_sf"/>
</dbReference>
<dbReference type="InterPro" id="IPR000571">
    <property type="entry name" value="Znf_CCCH"/>
</dbReference>
<feature type="compositionally biased region" description="Basic residues" evidence="8">
    <location>
        <begin position="89"/>
        <end position="98"/>
    </location>
</feature>
<proteinExistence type="predicted"/>
<feature type="region of interest" description="Disordered" evidence="8">
    <location>
        <begin position="86"/>
        <end position="118"/>
    </location>
</feature>
<dbReference type="Proteomes" id="UP000636709">
    <property type="component" value="Unassembled WGS sequence"/>
</dbReference>
<dbReference type="GO" id="GO:0003677">
    <property type="term" value="F:DNA binding"/>
    <property type="evidence" value="ECO:0007669"/>
    <property type="project" value="UniProtKB-KW"/>
</dbReference>
<keyword evidence="5" id="KW-0238">DNA-binding</keyword>
<dbReference type="GO" id="GO:0008270">
    <property type="term" value="F:zinc ion binding"/>
    <property type="evidence" value="ECO:0007669"/>
    <property type="project" value="UniProtKB-KW"/>
</dbReference>
<protein>
    <submittedName>
        <fullName evidence="11">Uncharacterized protein</fullName>
    </submittedName>
</protein>
<evidence type="ECO:0000256" key="1">
    <source>
        <dbReference type="ARBA" id="ARBA00022723"/>
    </source>
</evidence>
<organism evidence="11 12">
    <name type="scientific">Digitaria exilis</name>
    <dbReference type="NCBI Taxonomy" id="1010633"/>
    <lineage>
        <taxon>Eukaryota</taxon>
        <taxon>Viridiplantae</taxon>
        <taxon>Streptophyta</taxon>
        <taxon>Embryophyta</taxon>
        <taxon>Tracheophyta</taxon>
        <taxon>Spermatophyta</taxon>
        <taxon>Magnoliopsida</taxon>
        <taxon>Liliopsida</taxon>
        <taxon>Poales</taxon>
        <taxon>Poaceae</taxon>
        <taxon>PACMAD clade</taxon>
        <taxon>Panicoideae</taxon>
        <taxon>Panicodae</taxon>
        <taxon>Paniceae</taxon>
        <taxon>Anthephorinae</taxon>
        <taxon>Digitaria</taxon>
    </lineage>
</organism>
<dbReference type="PANTHER" id="PTHR24009:SF0">
    <property type="entry name" value="ZINC FINGER CCCH DOMAIN-CONTAINING PROTEIN 18"/>
    <property type="match status" value="1"/>
</dbReference>
<feature type="compositionally biased region" description="Basic and acidic residues" evidence="8">
    <location>
        <begin position="104"/>
        <end position="118"/>
    </location>
</feature>
<dbReference type="SMART" id="SM00356">
    <property type="entry name" value="ZnF_C3H1"/>
    <property type="match status" value="1"/>
</dbReference>
<evidence type="ECO:0000256" key="5">
    <source>
        <dbReference type="ARBA" id="ARBA00023125"/>
    </source>
</evidence>
<dbReference type="AlphaFoldDB" id="A0A835AT46"/>
<dbReference type="SUPFAM" id="SSF54928">
    <property type="entry name" value="RNA-binding domain, RBD"/>
    <property type="match status" value="1"/>
</dbReference>
<sequence length="570" mass="62901">MVRLPFYSSTDEGWMLSRFTGAPRATSPSAMLLRFTGALTTGGGGGVGRMIASIYAALGFNPACSLAPGAWRFTRACACAVPASERACHGPRPRRAGARRPTSPRRESRDTMRPAARREATRVDVAAWSRTRDVALAHAVSPFLRGKPAAAAGHGCGARGAQLLGKQGVSIDECVSSLRKRIRQLHPCNGDGIVSYMISRKTPEEIRQYLNASDDQIQRLNIEATSSSLPSMQQFPLSPSEGMYTPFIHWQREFCPSGSYHGIQPPLHPINQVGPLQQQQFHPIGSSHGIQAQNPSTGLVGAFQSPFPRFIGMGEHFQSYSVPGDGLPTNYGDVSQSVTGYPLSSSKEQIEPCFFFSMGSCKNGEECPFSHEPNPPEMNSMRKVRTLKSLPMLEKEISELLRSLQPPRVPVECLANTYTKKYGKPLKIEVLGTESQQCDSSLTCLLTMLCTTRVIERHGQCYIVPVEEAPKYLDDDFKLVMPAAGSGGNQIYITFGPKSAFTKEDVWNYFSQYGPVNDVQIPLRKKRVFGYVSFLYNGTVEEILSETMKPHFICGYPVFVKAWKEKHELK</sequence>
<dbReference type="Pfam" id="PF00076">
    <property type="entry name" value="RRM_1"/>
    <property type="match status" value="1"/>
</dbReference>
<dbReference type="Pfam" id="PF00642">
    <property type="entry name" value="zf-CCCH"/>
    <property type="match status" value="1"/>
</dbReference>
<keyword evidence="3 7" id="KW-0862">Zinc</keyword>
<evidence type="ECO:0000256" key="8">
    <source>
        <dbReference type="SAM" id="MobiDB-lite"/>
    </source>
</evidence>
<feature type="domain" description="RRM" evidence="9">
    <location>
        <begin position="489"/>
        <end position="565"/>
    </location>
</feature>
<dbReference type="SUPFAM" id="SSF90229">
    <property type="entry name" value="CCCH zinc finger"/>
    <property type="match status" value="1"/>
</dbReference>
<evidence type="ECO:0000259" key="10">
    <source>
        <dbReference type="PROSITE" id="PS50103"/>
    </source>
</evidence>
<dbReference type="Gene3D" id="3.30.70.330">
    <property type="match status" value="1"/>
</dbReference>
<name>A0A835AT46_9POAL</name>
<dbReference type="PANTHER" id="PTHR24009">
    <property type="entry name" value="RNA-BINDING (RRM/RBD/RNP MOTIFS)"/>
    <property type="match status" value="1"/>
</dbReference>
<dbReference type="InterPro" id="IPR000504">
    <property type="entry name" value="RRM_dom"/>
</dbReference>
<evidence type="ECO:0000313" key="11">
    <source>
        <dbReference type="EMBL" id="KAF8669396.1"/>
    </source>
</evidence>
<dbReference type="InterPro" id="IPR012677">
    <property type="entry name" value="Nucleotide-bd_a/b_plait_sf"/>
</dbReference>
<dbReference type="GO" id="GO:0003723">
    <property type="term" value="F:RNA binding"/>
    <property type="evidence" value="ECO:0007669"/>
    <property type="project" value="UniProtKB-UniRule"/>
</dbReference>
<accession>A0A835AT46</accession>
<dbReference type="InterPro" id="IPR036855">
    <property type="entry name" value="Znf_CCCH_sf"/>
</dbReference>
<dbReference type="OrthoDB" id="653160at2759"/>
<evidence type="ECO:0000256" key="4">
    <source>
        <dbReference type="ARBA" id="ARBA00022884"/>
    </source>
</evidence>
<evidence type="ECO:0000256" key="6">
    <source>
        <dbReference type="PROSITE-ProRule" id="PRU00176"/>
    </source>
</evidence>